<feature type="transmembrane region" description="Helical" evidence="6">
    <location>
        <begin position="102"/>
        <end position="122"/>
    </location>
</feature>
<dbReference type="GeneID" id="27713235"/>
<feature type="transmembrane region" description="Helical" evidence="6">
    <location>
        <begin position="64"/>
        <end position="82"/>
    </location>
</feature>
<feature type="transmembrane region" description="Helical" evidence="6">
    <location>
        <begin position="288"/>
        <end position="307"/>
    </location>
</feature>
<feature type="transmembrane region" description="Helical" evidence="6">
    <location>
        <begin position="186"/>
        <end position="203"/>
    </location>
</feature>
<dbReference type="InterPro" id="IPR036259">
    <property type="entry name" value="MFS_trans_sf"/>
</dbReference>
<gene>
    <name evidence="8" type="ORF">Z520_07489</name>
</gene>
<dbReference type="Gene3D" id="1.20.1250.20">
    <property type="entry name" value="MFS general substrate transporter like domains"/>
    <property type="match status" value="1"/>
</dbReference>
<evidence type="ECO:0000259" key="7">
    <source>
        <dbReference type="PROSITE" id="PS50850"/>
    </source>
</evidence>
<dbReference type="InterPro" id="IPR020846">
    <property type="entry name" value="MFS_dom"/>
</dbReference>
<dbReference type="SUPFAM" id="SSF103473">
    <property type="entry name" value="MFS general substrate transporter"/>
    <property type="match status" value="1"/>
</dbReference>
<feature type="transmembrane region" description="Helical" evidence="6">
    <location>
        <begin position="420"/>
        <end position="445"/>
    </location>
</feature>
<feature type="transmembrane region" description="Helical" evidence="6">
    <location>
        <begin position="452"/>
        <end position="475"/>
    </location>
</feature>
<keyword evidence="5 6" id="KW-0472">Membrane</keyword>
<evidence type="ECO:0000313" key="8">
    <source>
        <dbReference type="EMBL" id="KIX96769.1"/>
    </source>
</evidence>
<dbReference type="GO" id="GO:0005886">
    <property type="term" value="C:plasma membrane"/>
    <property type="evidence" value="ECO:0007669"/>
    <property type="project" value="TreeGrafter"/>
</dbReference>
<feature type="transmembrane region" description="Helical" evidence="6">
    <location>
        <begin position="369"/>
        <end position="386"/>
    </location>
</feature>
<dbReference type="RefSeq" id="XP_016630892.1">
    <property type="nucleotide sequence ID" value="XM_016777986.1"/>
</dbReference>
<dbReference type="PANTHER" id="PTHR23501:SF109">
    <property type="entry name" value="MAJOR FACILITATOR SUPERFAMILY (MFS) PROFILE DOMAIN-CONTAINING PROTEIN-RELATED"/>
    <property type="match status" value="1"/>
</dbReference>
<evidence type="ECO:0000256" key="6">
    <source>
        <dbReference type="SAM" id="Phobius"/>
    </source>
</evidence>
<keyword evidence="2" id="KW-0813">Transport</keyword>
<keyword evidence="3 6" id="KW-0812">Transmembrane</keyword>
<organism evidence="8 9">
    <name type="scientific">Fonsecaea multimorphosa CBS 102226</name>
    <dbReference type="NCBI Taxonomy" id="1442371"/>
    <lineage>
        <taxon>Eukaryota</taxon>
        <taxon>Fungi</taxon>
        <taxon>Dikarya</taxon>
        <taxon>Ascomycota</taxon>
        <taxon>Pezizomycotina</taxon>
        <taxon>Eurotiomycetes</taxon>
        <taxon>Chaetothyriomycetidae</taxon>
        <taxon>Chaetothyriales</taxon>
        <taxon>Herpotrichiellaceae</taxon>
        <taxon>Fonsecaea</taxon>
    </lineage>
</organism>
<dbReference type="VEuPathDB" id="FungiDB:Z520_07489"/>
<evidence type="ECO:0000256" key="4">
    <source>
        <dbReference type="ARBA" id="ARBA00022989"/>
    </source>
</evidence>
<proteinExistence type="predicted"/>
<keyword evidence="4 6" id="KW-1133">Transmembrane helix</keyword>
<name>A0A0D2K173_9EURO</name>
<dbReference type="PANTHER" id="PTHR23501">
    <property type="entry name" value="MAJOR FACILITATOR SUPERFAMILY"/>
    <property type="match status" value="1"/>
</dbReference>
<evidence type="ECO:0000256" key="1">
    <source>
        <dbReference type="ARBA" id="ARBA00004141"/>
    </source>
</evidence>
<dbReference type="Pfam" id="PF06609">
    <property type="entry name" value="TRI12"/>
    <property type="match status" value="1"/>
</dbReference>
<keyword evidence="9" id="KW-1185">Reference proteome</keyword>
<evidence type="ECO:0000256" key="2">
    <source>
        <dbReference type="ARBA" id="ARBA00022448"/>
    </source>
</evidence>
<dbReference type="OrthoDB" id="4161376at2759"/>
<dbReference type="PROSITE" id="PS50850">
    <property type="entry name" value="MFS"/>
    <property type="match status" value="1"/>
</dbReference>
<dbReference type="AlphaFoldDB" id="A0A0D2K173"/>
<evidence type="ECO:0000256" key="3">
    <source>
        <dbReference type="ARBA" id="ARBA00022692"/>
    </source>
</evidence>
<dbReference type="Proteomes" id="UP000053411">
    <property type="component" value="Unassembled WGS sequence"/>
</dbReference>
<evidence type="ECO:0000256" key="5">
    <source>
        <dbReference type="ARBA" id="ARBA00023136"/>
    </source>
</evidence>
<dbReference type="GO" id="GO:0022857">
    <property type="term" value="F:transmembrane transporter activity"/>
    <property type="evidence" value="ECO:0007669"/>
    <property type="project" value="InterPro"/>
</dbReference>
<feature type="transmembrane region" description="Helical" evidence="6">
    <location>
        <begin position="259"/>
        <end position="276"/>
    </location>
</feature>
<feature type="transmembrane region" description="Helical" evidence="6">
    <location>
        <begin position="129"/>
        <end position="148"/>
    </location>
</feature>
<feature type="transmembrane region" description="Helical" evidence="6">
    <location>
        <begin position="154"/>
        <end position="174"/>
    </location>
</feature>
<comment type="subcellular location">
    <subcellularLocation>
        <location evidence="1">Membrane</location>
        <topology evidence="1">Multi-pass membrane protein</topology>
    </subcellularLocation>
</comment>
<feature type="transmembrane region" description="Helical" evidence="6">
    <location>
        <begin position="547"/>
        <end position="566"/>
    </location>
</feature>
<feature type="domain" description="Major facilitator superfamily (MFS) profile" evidence="7">
    <location>
        <begin position="63"/>
        <end position="571"/>
    </location>
</feature>
<feature type="transmembrane region" description="Helical" evidence="6">
    <location>
        <begin position="215"/>
        <end position="238"/>
    </location>
</feature>
<sequence>MDHKVDLEATKVEEVGRKSDSQELELELVDTDPDTILAVDLQNKKAVKGDDSDGKVDWNWKQRIAVFFLIWLYTGSQIPAYFIGGPLSYISADLSGTVAAGWLPVTYGLSAAAVIPMCGYFQDMIGRRYVCLAGNVALLVGCLIMALAHSFSVGIVAMSICGVGAAIGEMTALAGTSELVPVKRRPVYVALLTIMTVPFYPYVMESQLLARDVSWRWGLWICFIWNAMSFVALLFTYFPRSQTRAHTKDLRQLLTKIDYLGLFTSFAGLVLLLVALEAGGYSYPWKSARVICPLIIGVLLIVVFVVWEWKFARFPMVPGALFKGQKLVTVGYLIATVAGMNFAALLNLLPTEWAGVWDPDPVQAGIKGLIASFGVVTGAVSGNLILPRAGRWTRELMIFYVVLMTAFQGAFSIAKPDNAAVAVTLAAIGCIGVGGVITPSATLAMMACPDSLLATCVALSLAIRTAAGSIGYAIYFNVLENKLKNTLPTRVAEFAVAAGLPASEGATFAGLYLTTPQNATSLPGVTAKVLEAAVIGVRWGYSDAFKYVWYTSIPFGVLALVAACFVPKLEKHITNRIAAKID</sequence>
<accession>A0A0D2K173</accession>
<dbReference type="InterPro" id="IPR010573">
    <property type="entry name" value="MFS_Str1/Tri12-like"/>
</dbReference>
<reference evidence="8 9" key="1">
    <citation type="submission" date="2015-01" db="EMBL/GenBank/DDBJ databases">
        <title>The Genome Sequence of Fonsecaea multimorphosa CBS 102226.</title>
        <authorList>
            <consortium name="The Broad Institute Genomics Platform"/>
            <person name="Cuomo C."/>
            <person name="de Hoog S."/>
            <person name="Gorbushina A."/>
            <person name="Stielow B."/>
            <person name="Teixiera M."/>
            <person name="Abouelleil A."/>
            <person name="Chapman S.B."/>
            <person name="Priest M."/>
            <person name="Young S.K."/>
            <person name="Wortman J."/>
            <person name="Nusbaum C."/>
            <person name="Birren B."/>
        </authorList>
    </citation>
    <scope>NUCLEOTIDE SEQUENCE [LARGE SCALE GENOMIC DNA]</scope>
    <source>
        <strain evidence="8 9">CBS 102226</strain>
    </source>
</reference>
<evidence type="ECO:0000313" key="9">
    <source>
        <dbReference type="Proteomes" id="UP000053411"/>
    </source>
</evidence>
<feature type="transmembrane region" description="Helical" evidence="6">
    <location>
        <begin position="327"/>
        <end position="349"/>
    </location>
</feature>
<protein>
    <recommendedName>
        <fullName evidence="7">Major facilitator superfamily (MFS) profile domain-containing protein</fullName>
    </recommendedName>
</protein>
<dbReference type="EMBL" id="KN848076">
    <property type="protein sequence ID" value="KIX96769.1"/>
    <property type="molecule type" value="Genomic_DNA"/>
</dbReference>